<feature type="domain" description="UvrD-like helicase C-terminal" evidence="12">
    <location>
        <begin position="516"/>
        <end position="563"/>
    </location>
</feature>
<evidence type="ECO:0000256" key="8">
    <source>
        <dbReference type="ARBA" id="ARBA00023125"/>
    </source>
</evidence>
<comment type="subunit">
    <text evidence="11">Heterotrimer of RecB, RecC and RecD. All subunits contribute to DNA-binding.</text>
</comment>
<sequence>MQTYNDVHQQFASFFKSENLKPFAYLVSKKLSEGHICLILDAIDFENEEIPPYYKPLKVAIKYLADDGFVSSSIEIKKPFILYQNRLYLQRYFHYETQILERIKAFTHSEKTEEEQRILSLTKQKEFISTLFESRSGIVNWQLAAAVNSYINNFSIITGGPGTGKTTTVAKILAILFTQNPNLKVGLAAPTGKAAARMAESLKNISFELDENIKSKFQEIQPSTLHRLLGYIPDSPYFKHNQQNPLLFDILIVDESSMIDVALFAKLLNAVGQNTKLILLGDKDQLASVEAGSLFGDLCMAQSQLNVFSSKRLSLINSFINEESSKIPSNELKESEHPLFQHIVELQHSHRFNSEEGIGKFSTAIINNNINEIQLFIDQQVDHRILIDTEYNEVIFKNSVSNYQHYILEPDVKLALKKLNQIRVLCAIREGEQGLYNSNRRVEQFLSEKGLIKLDKEFYENRPIMMTSNNYDLGLFNGDIGLIRYDENGVLKAYFENTEGEIKPFLPGLLSKVETVFAMTIHKSQGSEFDEVLILLPQTEGINILTRELLYTGITRAKNKVILQGSNAAILEAANAQVQRASGISNRFLNSNLV</sequence>
<keyword evidence="7 11" id="KW-0067">ATP-binding</keyword>
<dbReference type="Proteomes" id="UP001597546">
    <property type="component" value="Unassembled WGS sequence"/>
</dbReference>
<dbReference type="Pfam" id="PF13245">
    <property type="entry name" value="AAA_19"/>
    <property type="match status" value="1"/>
</dbReference>
<keyword evidence="4 11" id="KW-0378">Hydrolase</keyword>
<dbReference type="Pfam" id="PF13538">
    <property type="entry name" value="UvrD_C_2"/>
    <property type="match status" value="1"/>
</dbReference>
<dbReference type="PANTHER" id="PTHR43788">
    <property type="entry name" value="DNA2/NAM7 HELICASE FAMILY MEMBER"/>
    <property type="match status" value="1"/>
</dbReference>
<dbReference type="RefSeq" id="WP_379040309.1">
    <property type="nucleotide sequence ID" value="NZ_JBHSKW010000003.1"/>
</dbReference>
<dbReference type="EC" id="5.6.2.3" evidence="11"/>
<protein>
    <recommendedName>
        <fullName evidence="11">RecBCD enzyme subunit RecD</fullName>
        <ecNumber evidence="11">5.6.2.3</ecNumber>
    </recommendedName>
    <alternativeName>
        <fullName evidence="11">DNA 5'-3' helicase subunit RecD</fullName>
    </alternativeName>
    <alternativeName>
        <fullName evidence="11">Exonuclease V subunit RecD</fullName>
        <shortName evidence="11">ExoV subunit RecD</shortName>
    </alternativeName>
    <alternativeName>
        <fullName evidence="11">Helicase/nuclease RecBCD subunit RecD</fullName>
    </alternativeName>
</protein>
<keyword evidence="1 11" id="KW-0540">Nuclease</keyword>
<evidence type="ECO:0000313" key="14">
    <source>
        <dbReference type="Proteomes" id="UP001597546"/>
    </source>
</evidence>
<comment type="miscellaneous">
    <text evidence="11">In the RecBCD complex, RecB has a slow 3'-5' helicase, an exonuclease activity and loads RecA onto ssDNA, RecD has a fast 5'-3' helicase activity, while RecC stimulates the ATPase and processivity of the RecB helicase and contributes to recognition of the Chi site.</text>
</comment>
<dbReference type="InterPro" id="IPR027417">
    <property type="entry name" value="P-loop_NTPase"/>
</dbReference>
<comment type="caution">
    <text evidence="13">The sequence shown here is derived from an EMBL/GenBank/DDBJ whole genome shotgun (WGS) entry which is preliminary data.</text>
</comment>
<keyword evidence="5 11" id="KW-0347">Helicase</keyword>
<evidence type="ECO:0000313" key="13">
    <source>
        <dbReference type="EMBL" id="MFD2732741.1"/>
    </source>
</evidence>
<dbReference type="InterPro" id="IPR027785">
    <property type="entry name" value="UvrD-like_helicase_C"/>
</dbReference>
<dbReference type="SUPFAM" id="SSF52540">
    <property type="entry name" value="P-loop containing nucleoside triphosphate hydrolases"/>
    <property type="match status" value="1"/>
</dbReference>
<evidence type="ECO:0000256" key="3">
    <source>
        <dbReference type="ARBA" id="ARBA00022763"/>
    </source>
</evidence>
<name>A0ABW5TX73_9SPHI</name>
<evidence type="ECO:0000256" key="4">
    <source>
        <dbReference type="ARBA" id="ARBA00022801"/>
    </source>
</evidence>
<comment type="catalytic activity">
    <reaction evidence="11">
        <text>ATP + H2O = ADP + phosphate + H(+)</text>
        <dbReference type="Rhea" id="RHEA:13065"/>
        <dbReference type="ChEBI" id="CHEBI:15377"/>
        <dbReference type="ChEBI" id="CHEBI:15378"/>
        <dbReference type="ChEBI" id="CHEBI:30616"/>
        <dbReference type="ChEBI" id="CHEBI:43474"/>
        <dbReference type="ChEBI" id="CHEBI:456216"/>
        <dbReference type="EC" id="5.6.2.3"/>
    </reaction>
</comment>
<keyword evidence="9 11" id="KW-0234">DNA repair</keyword>
<accession>A0ABW5TX73</accession>
<dbReference type="CDD" id="cd17933">
    <property type="entry name" value="DEXSc_RecD-like"/>
    <property type="match status" value="1"/>
</dbReference>
<dbReference type="Gene3D" id="3.40.50.300">
    <property type="entry name" value="P-loop containing nucleotide triphosphate hydrolases"/>
    <property type="match status" value="3"/>
</dbReference>
<evidence type="ECO:0000256" key="1">
    <source>
        <dbReference type="ARBA" id="ARBA00022722"/>
    </source>
</evidence>
<evidence type="ECO:0000256" key="9">
    <source>
        <dbReference type="ARBA" id="ARBA00023204"/>
    </source>
</evidence>
<evidence type="ECO:0000259" key="12">
    <source>
        <dbReference type="Pfam" id="PF13538"/>
    </source>
</evidence>
<keyword evidence="10 11" id="KW-0413">Isomerase</keyword>
<evidence type="ECO:0000256" key="11">
    <source>
        <dbReference type="HAMAP-Rule" id="MF_01487"/>
    </source>
</evidence>
<dbReference type="HAMAP" id="MF_01487">
    <property type="entry name" value="RecD"/>
    <property type="match status" value="1"/>
</dbReference>
<evidence type="ECO:0000256" key="7">
    <source>
        <dbReference type="ARBA" id="ARBA00022840"/>
    </source>
</evidence>
<dbReference type="NCBIfam" id="TIGR01447">
    <property type="entry name" value="recD"/>
    <property type="match status" value="1"/>
</dbReference>
<keyword evidence="3 11" id="KW-0227">DNA damage</keyword>
<dbReference type="GO" id="GO:0008854">
    <property type="term" value="F:exodeoxyribonuclease V activity"/>
    <property type="evidence" value="ECO:0007669"/>
    <property type="project" value="UniProtKB-EC"/>
</dbReference>
<organism evidence="13 14">
    <name type="scientific">Pedobacter alpinus</name>
    <dbReference type="NCBI Taxonomy" id="1590643"/>
    <lineage>
        <taxon>Bacteria</taxon>
        <taxon>Pseudomonadati</taxon>
        <taxon>Bacteroidota</taxon>
        <taxon>Sphingobacteriia</taxon>
        <taxon>Sphingobacteriales</taxon>
        <taxon>Sphingobacteriaceae</taxon>
        <taxon>Pedobacter</taxon>
    </lineage>
</organism>
<feature type="binding site" evidence="11">
    <location>
        <begin position="159"/>
        <end position="166"/>
    </location>
    <ligand>
        <name>ATP</name>
        <dbReference type="ChEBI" id="CHEBI:30616"/>
    </ligand>
</feature>
<evidence type="ECO:0000256" key="5">
    <source>
        <dbReference type="ARBA" id="ARBA00022806"/>
    </source>
</evidence>
<keyword evidence="2 11" id="KW-0547">Nucleotide-binding</keyword>
<comment type="function">
    <text evidence="11">A helicase/nuclease that prepares dsDNA breaks (DSB) for recombinational DNA repair. Binds to DSBs and unwinds DNA via a highly rapid and processive ATP-dependent bidirectional helicase activity. Unwinds dsDNA until it encounters a Chi (crossover hotspot instigator) sequence from the 3' direction. Cuts ssDNA a few nucleotides 3' to the Chi site. The properties and activities of the enzyme are changed at Chi. The Chi-altered holoenzyme produces a long 3'-ssDNA overhang and facilitates RecA-binding to the ssDNA for homologous DNA recombination and repair. Holoenzyme degrades any linearized DNA that is unable to undergo homologous recombination. In the holoenzyme this subunit has ssDNA-dependent ATPase and 5'-3' helicase activity. When added to pre-assembled RecBC greatly stimulates nuclease activity and augments holoenzyme processivity. Negatively regulates the RecA-loading ability of RecBCD.</text>
</comment>
<proteinExistence type="inferred from homology"/>
<dbReference type="EMBL" id="JBHULV010000046">
    <property type="protein sequence ID" value="MFD2732741.1"/>
    <property type="molecule type" value="Genomic_DNA"/>
</dbReference>
<dbReference type="PANTHER" id="PTHR43788:SF6">
    <property type="entry name" value="DNA HELICASE B"/>
    <property type="match status" value="1"/>
</dbReference>
<keyword evidence="6 11" id="KW-0269">Exonuclease</keyword>
<evidence type="ECO:0000256" key="6">
    <source>
        <dbReference type="ARBA" id="ARBA00022839"/>
    </source>
</evidence>
<dbReference type="CDD" id="cd18809">
    <property type="entry name" value="SF1_C_RecD"/>
    <property type="match status" value="1"/>
</dbReference>
<dbReference type="InterPro" id="IPR050534">
    <property type="entry name" value="Coronavir_polyprotein_1ab"/>
</dbReference>
<reference evidence="14" key="1">
    <citation type="journal article" date="2019" name="Int. J. Syst. Evol. Microbiol.">
        <title>The Global Catalogue of Microorganisms (GCM) 10K type strain sequencing project: providing services to taxonomists for standard genome sequencing and annotation.</title>
        <authorList>
            <consortium name="The Broad Institute Genomics Platform"/>
            <consortium name="The Broad Institute Genome Sequencing Center for Infectious Disease"/>
            <person name="Wu L."/>
            <person name="Ma J."/>
        </authorList>
    </citation>
    <scope>NUCLEOTIDE SEQUENCE [LARGE SCALE GENOMIC DNA]</scope>
    <source>
        <strain evidence="14">KCTC 42456</strain>
    </source>
</reference>
<evidence type="ECO:0000256" key="10">
    <source>
        <dbReference type="ARBA" id="ARBA00023235"/>
    </source>
</evidence>
<dbReference type="InterPro" id="IPR006344">
    <property type="entry name" value="RecD"/>
</dbReference>
<comment type="similarity">
    <text evidence="11">Belongs to the RecD family.</text>
</comment>
<dbReference type="InterPro" id="IPR041851">
    <property type="entry name" value="RecD_N_sf"/>
</dbReference>
<keyword evidence="8 11" id="KW-0238">DNA-binding</keyword>
<gene>
    <name evidence="11 13" type="primary">recD</name>
    <name evidence="13" type="ORF">ACFSSE_13615</name>
</gene>
<evidence type="ECO:0000256" key="2">
    <source>
        <dbReference type="ARBA" id="ARBA00022741"/>
    </source>
</evidence>
<dbReference type="Gene3D" id="1.10.10.1020">
    <property type="entry name" value="RecBCD complex, subunit RecD, N-terminal domain"/>
    <property type="match status" value="1"/>
</dbReference>
<keyword evidence="14" id="KW-1185">Reference proteome</keyword>